<feature type="transmembrane region" description="Helical" evidence="1">
    <location>
        <begin position="176"/>
        <end position="197"/>
    </location>
</feature>
<evidence type="ECO:0000256" key="1">
    <source>
        <dbReference type="SAM" id="Phobius"/>
    </source>
</evidence>
<gene>
    <name evidence="2" type="ORF">MmiEs2_12330</name>
</gene>
<keyword evidence="1" id="KW-0812">Transmembrane</keyword>
<proteinExistence type="predicted"/>
<keyword evidence="3" id="KW-1185">Reference proteome</keyword>
<protein>
    <submittedName>
        <fullName evidence="2">Uncharacterized protein</fullName>
    </submittedName>
</protein>
<sequence length="239" mass="25339">MKNSLFKSMSVFFVMLMISLAFAPIVSAQADQQKNVLIENEIADIMDAAVILKDDAESKIAAVESDGFVLYAMSWNDSEVEGRVNFALISEEDLISKGYLNAQASELVSNADLISAVTRASASFWYGSYAQTYGNSLTGGVQIHFSQRDALMVTTVAPGVAGPVIGAAIGSVVPGLGTGAGAVVGGLIASLVPIYYWRAQNTDGSLDVTISYVTINAIAYGIPGAGHFIMLGRIYHYFK</sequence>
<name>A0AA96V926_9EURY</name>
<organism evidence="2 3">
    <name type="scientific">Methanimicrococcus stummii</name>
    <dbReference type="NCBI Taxonomy" id="3028294"/>
    <lineage>
        <taxon>Archaea</taxon>
        <taxon>Methanobacteriati</taxon>
        <taxon>Methanobacteriota</taxon>
        <taxon>Stenosarchaea group</taxon>
        <taxon>Methanomicrobia</taxon>
        <taxon>Methanosarcinales</taxon>
        <taxon>Methanosarcinaceae</taxon>
        <taxon>Methanimicrococcus</taxon>
    </lineage>
</organism>
<keyword evidence="1" id="KW-0472">Membrane</keyword>
<reference evidence="2 3" key="1">
    <citation type="submission" date="2023-07" db="EMBL/GenBank/DDBJ databases">
        <title>Closed genome sequence of Methanimicrococcus sp. Es2.</title>
        <authorList>
            <person name="Protasov E."/>
            <person name="Platt K."/>
            <person name="Reeh H."/>
            <person name="Poehlein A."/>
            <person name="Daniel R."/>
            <person name="Brune A."/>
        </authorList>
    </citation>
    <scope>NUCLEOTIDE SEQUENCE [LARGE SCALE GENOMIC DNA]</scope>
    <source>
        <strain evidence="2 3">Es2</strain>
    </source>
</reference>
<evidence type="ECO:0000313" key="3">
    <source>
        <dbReference type="Proteomes" id="UP001302662"/>
    </source>
</evidence>
<dbReference type="EMBL" id="CP131062">
    <property type="protein sequence ID" value="WNY29019.1"/>
    <property type="molecule type" value="Genomic_DNA"/>
</dbReference>
<dbReference type="AlphaFoldDB" id="A0AA96V926"/>
<dbReference type="Proteomes" id="UP001302662">
    <property type="component" value="Chromosome"/>
</dbReference>
<feature type="transmembrane region" description="Helical" evidence="1">
    <location>
        <begin position="150"/>
        <end position="169"/>
    </location>
</feature>
<accession>A0AA96V926</accession>
<feature type="transmembrane region" description="Helical" evidence="1">
    <location>
        <begin position="209"/>
        <end position="231"/>
    </location>
</feature>
<evidence type="ECO:0000313" key="2">
    <source>
        <dbReference type="EMBL" id="WNY29019.1"/>
    </source>
</evidence>
<dbReference type="KEGG" id="mees:MmiEs2_12330"/>
<keyword evidence="1" id="KW-1133">Transmembrane helix</keyword>